<keyword evidence="3" id="KW-0560">Oxidoreductase</keyword>
<dbReference type="Pfam" id="PF00441">
    <property type="entry name" value="Acyl-CoA_dh_1"/>
    <property type="match status" value="1"/>
</dbReference>
<comment type="caution">
    <text evidence="5">The sequence shown here is derived from an EMBL/GenBank/DDBJ whole genome shotgun (WGS) entry which is preliminary data.</text>
</comment>
<evidence type="ECO:0000256" key="1">
    <source>
        <dbReference type="ARBA" id="ARBA00022630"/>
    </source>
</evidence>
<dbReference type="PANTHER" id="PTHR43884:SF20">
    <property type="entry name" value="ACYL-COA DEHYDROGENASE FADE28"/>
    <property type="match status" value="1"/>
</dbReference>
<reference evidence="5 6" key="1">
    <citation type="journal article" date="2019" name="Int. J. Syst. Evol. Microbiol.">
        <title>The Global Catalogue of Microorganisms (GCM) 10K type strain sequencing project: providing services to taxonomists for standard genome sequencing and annotation.</title>
        <authorList>
            <consortium name="The Broad Institute Genomics Platform"/>
            <consortium name="The Broad Institute Genome Sequencing Center for Infectious Disease"/>
            <person name="Wu L."/>
            <person name="Ma J."/>
        </authorList>
    </citation>
    <scope>NUCLEOTIDE SEQUENCE [LARGE SCALE GENOMIC DNA]</scope>
    <source>
        <strain evidence="5 6">JCM 8201</strain>
    </source>
</reference>
<organism evidence="5 6">
    <name type="scientific">Actinocorallia aurantiaca</name>
    <dbReference type="NCBI Taxonomy" id="46204"/>
    <lineage>
        <taxon>Bacteria</taxon>
        <taxon>Bacillati</taxon>
        <taxon>Actinomycetota</taxon>
        <taxon>Actinomycetes</taxon>
        <taxon>Streptosporangiales</taxon>
        <taxon>Thermomonosporaceae</taxon>
        <taxon>Actinocorallia</taxon>
    </lineage>
</organism>
<dbReference type="EMBL" id="BAAATZ010000033">
    <property type="protein sequence ID" value="GAA2736639.1"/>
    <property type="molecule type" value="Genomic_DNA"/>
</dbReference>
<dbReference type="InterPro" id="IPR036250">
    <property type="entry name" value="AcylCo_DH-like_C"/>
</dbReference>
<dbReference type="Gene3D" id="1.20.140.10">
    <property type="entry name" value="Butyryl-CoA Dehydrogenase, subunit A, domain 3"/>
    <property type="match status" value="1"/>
</dbReference>
<evidence type="ECO:0000313" key="6">
    <source>
        <dbReference type="Proteomes" id="UP001501842"/>
    </source>
</evidence>
<dbReference type="PANTHER" id="PTHR43884">
    <property type="entry name" value="ACYL-COA DEHYDROGENASE"/>
    <property type="match status" value="1"/>
</dbReference>
<gene>
    <name evidence="5" type="ORF">GCM10010439_64220</name>
</gene>
<evidence type="ECO:0000256" key="2">
    <source>
        <dbReference type="ARBA" id="ARBA00022827"/>
    </source>
</evidence>
<dbReference type="InterPro" id="IPR009075">
    <property type="entry name" value="AcylCo_DH/oxidase_C"/>
</dbReference>
<keyword evidence="1" id="KW-0285">Flavoprotein</keyword>
<protein>
    <submittedName>
        <fullName evidence="5">Acyl-CoA dehydrogenase family protein</fullName>
    </submittedName>
</protein>
<dbReference type="SUPFAM" id="SSF47203">
    <property type="entry name" value="Acyl-CoA dehydrogenase C-terminal domain-like"/>
    <property type="match status" value="1"/>
</dbReference>
<feature type="domain" description="Acyl-CoA dehydrogenase/oxidase C-terminal" evidence="4">
    <location>
        <begin position="185"/>
        <end position="305"/>
    </location>
</feature>
<keyword evidence="6" id="KW-1185">Reference proteome</keyword>
<sequence>MQDFAHEVGELAHRIFADVAAQDGVGLDRGTWKVLGESGLTDLFQTAEGPGEGWPEAAALLVEAGAAGARIPIVEHDLLGGWLLRRAGLPDDGSGPRTCGTSSGGVARAVPWAREAASIVLLDRRDDGRLTVLETGAGAVEITPGENLAGEYRDDVRLVDGAAGAAEIEVDAEVAAEYAARRSLARTLMIAGASARVLEIAADHAVTREQFGRRLAKFQAVQHLVTTIAAETALIRAAADGAVGVVRRAGTGDRRARVAILAAASCAAHGASVVARNAHQVLGAMGCTREHPLHRSTQRVLSWRSENGSVHGLDAALLRETAGLDPTDLWSLLVDAAPSSEFM</sequence>
<accession>A0ABN3UP65</accession>
<name>A0ABN3UP65_9ACTN</name>
<proteinExistence type="predicted"/>
<dbReference type="Proteomes" id="UP001501842">
    <property type="component" value="Unassembled WGS sequence"/>
</dbReference>
<evidence type="ECO:0000313" key="5">
    <source>
        <dbReference type="EMBL" id="GAA2736639.1"/>
    </source>
</evidence>
<evidence type="ECO:0000256" key="3">
    <source>
        <dbReference type="ARBA" id="ARBA00023002"/>
    </source>
</evidence>
<keyword evidence="2" id="KW-0274">FAD</keyword>
<evidence type="ECO:0000259" key="4">
    <source>
        <dbReference type="Pfam" id="PF00441"/>
    </source>
</evidence>
<dbReference type="RefSeq" id="WP_344456313.1">
    <property type="nucleotide sequence ID" value="NZ_BAAATZ010000033.1"/>
</dbReference>